<gene>
    <name evidence="2" type="ORF">SAMN05216258_107233</name>
</gene>
<dbReference type="InterPro" id="IPR029069">
    <property type="entry name" value="HotDog_dom_sf"/>
</dbReference>
<name>A0A1I3IUX0_9RHOB</name>
<dbReference type="Pfam" id="PF13452">
    <property type="entry name" value="FAS1_DH_region"/>
    <property type="match status" value="1"/>
</dbReference>
<evidence type="ECO:0000259" key="1">
    <source>
        <dbReference type="Pfam" id="PF13452"/>
    </source>
</evidence>
<sequence length="285" mass="30824">MATTATAQDPSGAIGRRETKAEAIDAVRVAAMAATLDTAAPGEGEALPHGWQWLFFNGAAPRSEIGHDGHPRLGGFLPDTGLPRRMWAGSRIAYHAPLPVGAEAERESEILDVSEKSGRSGRLCFVTVRHRYSAGGVLCIDEEQDIVYRAPPEPGAPAPKPAPAPEGAEHSEIITPDPVLLFRYSAVTFNGHRIHYDRPYAIHEEGYRDLVFHGPLTATLLQALAVGLRPDRRLAGFEFRGMSPIFVDRPFQLEAAAGETPGVLEMWARGPEGELCMKASARFEG</sequence>
<dbReference type="EMBL" id="FOQH01000007">
    <property type="protein sequence ID" value="SFI51726.1"/>
    <property type="molecule type" value="Genomic_DNA"/>
</dbReference>
<dbReference type="SUPFAM" id="SSF54637">
    <property type="entry name" value="Thioesterase/thiol ester dehydrase-isomerase"/>
    <property type="match status" value="2"/>
</dbReference>
<dbReference type="STRING" id="1114924.SAMN05216258_107233"/>
<dbReference type="PANTHER" id="PTHR28152:SF1">
    <property type="entry name" value="HYDROXYACYL-THIOESTER DEHYDRATASE TYPE 2, MITOCHONDRIAL"/>
    <property type="match status" value="1"/>
</dbReference>
<dbReference type="InterPro" id="IPR039569">
    <property type="entry name" value="FAS1-like_DH_region"/>
</dbReference>
<dbReference type="AlphaFoldDB" id="A0A1I3IUX0"/>
<reference evidence="2 3" key="1">
    <citation type="submission" date="2016-10" db="EMBL/GenBank/DDBJ databases">
        <authorList>
            <person name="de Groot N.N."/>
        </authorList>
    </citation>
    <scope>NUCLEOTIDE SEQUENCE [LARGE SCALE GENOMIC DNA]</scope>
    <source>
        <strain evidence="2 3">CGMCC 1.11030</strain>
    </source>
</reference>
<dbReference type="OrthoDB" id="7183822at2"/>
<proteinExistence type="predicted"/>
<dbReference type="Proteomes" id="UP000199377">
    <property type="component" value="Unassembled WGS sequence"/>
</dbReference>
<dbReference type="PANTHER" id="PTHR28152">
    <property type="entry name" value="HYDROXYACYL-THIOESTER DEHYDRATASE TYPE 2, MITOCHONDRIAL"/>
    <property type="match status" value="1"/>
</dbReference>
<evidence type="ECO:0000313" key="3">
    <source>
        <dbReference type="Proteomes" id="UP000199377"/>
    </source>
</evidence>
<protein>
    <submittedName>
        <fullName evidence="2">3-methylfumaryl-CoA hydratase</fullName>
    </submittedName>
</protein>
<dbReference type="RefSeq" id="WP_092861290.1">
    <property type="nucleotide sequence ID" value="NZ_FOQH01000007.1"/>
</dbReference>
<dbReference type="GO" id="GO:0019171">
    <property type="term" value="F:(3R)-hydroxyacyl-[acyl-carrier-protein] dehydratase activity"/>
    <property type="evidence" value="ECO:0007669"/>
    <property type="project" value="TreeGrafter"/>
</dbReference>
<organism evidence="2 3">
    <name type="scientific">Albimonas pacifica</name>
    <dbReference type="NCBI Taxonomy" id="1114924"/>
    <lineage>
        <taxon>Bacteria</taxon>
        <taxon>Pseudomonadati</taxon>
        <taxon>Pseudomonadota</taxon>
        <taxon>Alphaproteobacteria</taxon>
        <taxon>Rhodobacterales</taxon>
        <taxon>Paracoccaceae</taxon>
        <taxon>Albimonas</taxon>
    </lineage>
</organism>
<evidence type="ECO:0000313" key="2">
    <source>
        <dbReference type="EMBL" id="SFI51726.1"/>
    </source>
</evidence>
<dbReference type="InterPro" id="IPR052741">
    <property type="entry name" value="Mitochondrial_HTD2"/>
</dbReference>
<dbReference type="Gene3D" id="3.10.129.10">
    <property type="entry name" value="Hotdog Thioesterase"/>
    <property type="match status" value="1"/>
</dbReference>
<keyword evidence="3" id="KW-1185">Reference proteome</keyword>
<feature type="domain" description="FAS1-like dehydratase" evidence="1">
    <location>
        <begin position="78"/>
        <end position="133"/>
    </location>
</feature>
<accession>A0A1I3IUX0</accession>